<dbReference type="InterPro" id="IPR042299">
    <property type="entry name" value="Ufd1-like_Nn"/>
</dbReference>
<dbReference type="GO" id="GO:0036503">
    <property type="term" value="P:ERAD pathway"/>
    <property type="evidence" value="ECO:0007669"/>
    <property type="project" value="TreeGrafter"/>
</dbReference>
<feature type="region of interest" description="Disordered" evidence="1">
    <location>
        <begin position="236"/>
        <end position="265"/>
    </location>
</feature>
<dbReference type="CDD" id="cd01767">
    <property type="entry name" value="UBX"/>
    <property type="match status" value="1"/>
</dbReference>
<dbReference type="Gene3D" id="3.10.20.90">
    <property type="entry name" value="Phosphatidylinositol 3-kinase Catalytic Subunit, Chain A, domain 1"/>
    <property type="match status" value="1"/>
</dbReference>
<feature type="domain" description="UBX" evidence="2">
    <location>
        <begin position="467"/>
        <end position="542"/>
    </location>
</feature>
<dbReference type="InterPro" id="IPR029071">
    <property type="entry name" value="Ubiquitin-like_domsf"/>
</dbReference>
<sequence>MDFEDAAVRLARDQSKIRSRNNNRGGIGISEKAKRQAEYQKKIQARLREEREQKKRNEAYQRKYVHDCQRLLKEKSLASINERLFLTPTSIYGDGDKLSLPPSVLETLSNNDESMSVNGGNPWMFRIGIPNPNYKFPSSTLVQALEAPINEEDNDDDMMDEVDDDEEQYQEQQMKPFLQELSRKYISYTHCTVVEFSQEEGNIGIPVRIAQALLDPKNRHDGTTTSSEIKIPTTITVDPASSSSSDVTTTSIVPSKDDSEKEKEMQVENTSFATNKEEEVVERTPGHIAWGAFEIPDVQLEITMVQLPKGTGCTLVPTEEAVRNDFYGLKDVKIVLEQSLIRTRATLTIGDVVSTWHRGKKFDLDVTKVIPSYFRGVTCINTDIEVEIGETKINNVAKNEESDNNNSNNSQSKATNEETGFRLGTGKKTTTSSLLKEDKGEKEAGALKQTSVNMLPISLLPEPPTDKKDGVCTVQIRYSGGNGKRRFSIDTAKVKDLFAFASSLMNRDERSFQLVTRYPRKELHLIETNKSNSNKSMAELTLNQAGLQQGQEMLMVEDL</sequence>
<dbReference type="InterPro" id="IPR055418">
    <property type="entry name" value="UFD1_N2"/>
</dbReference>
<dbReference type="Gene3D" id="3.10.330.10">
    <property type="match status" value="1"/>
</dbReference>
<organism evidence="3 4">
    <name type="scientific">Fragilariopsis cylindrus CCMP1102</name>
    <dbReference type="NCBI Taxonomy" id="635003"/>
    <lineage>
        <taxon>Eukaryota</taxon>
        <taxon>Sar</taxon>
        <taxon>Stramenopiles</taxon>
        <taxon>Ochrophyta</taxon>
        <taxon>Bacillariophyta</taxon>
        <taxon>Bacillariophyceae</taxon>
        <taxon>Bacillariophycidae</taxon>
        <taxon>Bacillariales</taxon>
        <taxon>Bacillariaceae</taxon>
        <taxon>Fragilariopsis</taxon>
    </lineage>
</organism>
<feature type="region of interest" description="Disordered" evidence="1">
    <location>
        <begin position="1"/>
        <end position="35"/>
    </location>
</feature>
<keyword evidence="4" id="KW-1185">Reference proteome</keyword>
<dbReference type="InterPro" id="IPR001012">
    <property type="entry name" value="UBX_dom"/>
</dbReference>
<evidence type="ECO:0000313" key="3">
    <source>
        <dbReference type="EMBL" id="OEU13326.1"/>
    </source>
</evidence>
<dbReference type="InterPro" id="IPR004854">
    <property type="entry name" value="Ufd1-like"/>
</dbReference>
<dbReference type="PANTHER" id="PTHR12555">
    <property type="entry name" value="UBIQUITIN FUSION DEGRADATON PROTEIN 1"/>
    <property type="match status" value="1"/>
</dbReference>
<feature type="compositionally biased region" description="Basic and acidic residues" evidence="1">
    <location>
        <begin position="1"/>
        <end position="16"/>
    </location>
</feature>
<dbReference type="OrthoDB" id="422728at2759"/>
<dbReference type="EMBL" id="KV784361">
    <property type="protein sequence ID" value="OEU13326.1"/>
    <property type="molecule type" value="Genomic_DNA"/>
</dbReference>
<dbReference type="SUPFAM" id="SSF54236">
    <property type="entry name" value="Ubiquitin-like"/>
    <property type="match status" value="1"/>
</dbReference>
<evidence type="ECO:0000256" key="1">
    <source>
        <dbReference type="SAM" id="MobiDB-lite"/>
    </source>
</evidence>
<feature type="region of interest" description="Disordered" evidence="1">
    <location>
        <begin position="398"/>
        <end position="443"/>
    </location>
</feature>
<name>A0A1E7F595_9STRA</name>
<evidence type="ECO:0000259" key="2">
    <source>
        <dbReference type="PROSITE" id="PS50033"/>
    </source>
</evidence>
<dbReference type="Proteomes" id="UP000095751">
    <property type="component" value="Unassembled WGS sequence"/>
</dbReference>
<gene>
    <name evidence="3" type="ORF">FRACYDRAFT_189024</name>
</gene>
<proteinExistence type="predicted"/>
<dbReference type="PANTHER" id="PTHR12555:SF13">
    <property type="entry name" value="UBIQUITIN RECOGNITION FACTOR IN ER-ASSOCIATED DEGRADATION PROTEIN 1"/>
    <property type="match status" value="1"/>
</dbReference>
<dbReference type="GO" id="GO:0006511">
    <property type="term" value="P:ubiquitin-dependent protein catabolic process"/>
    <property type="evidence" value="ECO:0007669"/>
    <property type="project" value="InterPro"/>
</dbReference>
<evidence type="ECO:0000313" key="4">
    <source>
        <dbReference type="Proteomes" id="UP000095751"/>
    </source>
</evidence>
<feature type="compositionally biased region" description="Low complexity" evidence="1">
    <location>
        <begin position="424"/>
        <end position="434"/>
    </location>
</feature>
<protein>
    <recommendedName>
        <fullName evidence="2">UBX domain-containing protein</fullName>
    </recommendedName>
</protein>
<dbReference type="InParanoid" id="A0A1E7F595"/>
<dbReference type="Pfam" id="PF24842">
    <property type="entry name" value="UFD1_N2"/>
    <property type="match status" value="1"/>
</dbReference>
<feature type="compositionally biased region" description="Low complexity" evidence="1">
    <location>
        <begin position="236"/>
        <end position="254"/>
    </location>
</feature>
<dbReference type="Gene3D" id="2.40.40.50">
    <property type="entry name" value="Ubiquitin fusion degradation protein UFD1, N-terminal domain"/>
    <property type="match status" value="1"/>
</dbReference>
<dbReference type="SMART" id="SM00166">
    <property type="entry name" value="UBX"/>
    <property type="match status" value="1"/>
</dbReference>
<dbReference type="AlphaFoldDB" id="A0A1E7F595"/>
<reference evidence="3 4" key="1">
    <citation type="submission" date="2016-09" db="EMBL/GenBank/DDBJ databases">
        <title>Extensive genetic diversity and differential bi-allelic expression allows diatom success in the polar Southern Ocean.</title>
        <authorList>
            <consortium name="DOE Joint Genome Institute"/>
            <person name="Mock T."/>
            <person name="Otillar R.P."/>
            <person name="Strauss J."/>
            <person name="Dupont C."/>
            <person name="Frickenhaus S."/>
            <person name="Maumus F."/>
            <person name="Mcmullan M."/>
            <person name="Sanges R."/>
            <person name="Schmutz J."/>
            <person name="Toseland A."/>
            <person name="Valas R."/>
            <person name="Veluchamy A."/>
            <person name="Ward B.J."/>
            <person name="Allen A."/>
            <person name="Barry K."/>
            <person name="Falciatore A."/>
            <person name="Ferrante M."/>
            <person name="Fortunato A.E."/>
            <person name="Gloeckner G."/>
            <person name="Gruber A."/>
            <person name="Hipkin R."/>
            <person name="Janech M."/>
            <person name="Kroth P."/>
            <person name="Leese F."/>
            <person name="Lindquist E."/>
            <person name="Lyon B.R."/>
            <person name="Martin J."/>
            <person name="Mayer C."/>
            <person name="Parker M."/>
            <person name="Quesneville H."/>
            <person name="Raymond J."/>
            <person name="Uhlig C."/>
            <person name="Valentin K.U."/>
            <person name="Worden A.Z."/>
            <person name="Armbrust E.V."/>
            <person name="Bowler C."/>
            <person name="Green B."/>
            <person name="Moulton V."/>
            <person name="Van Oosterhout C."/>
            <person name="Grigoriev I."/>
        </authorList>
    </citation>
    <scope>NUCLEOTIDE SEQUENCE [LARGE SCALE GENOMIC DNA]</scope>
    <source>
        <strain evidence="3 4">CCMP1102</strain>
    </source>
</reference>
<dbReference type="KEGG" id="fcy:FRACYDRAFT_189024"/>
<dbReference type="GO" id="GO:0034098">
    <property type="term" value="C:VCP-NPL4-UFD1 AAA ATPase complex"/>
    <property type="evidence" value="ECO:0007669"/>
    <property type="project" value="TreeGrafter"/>
</dbReference>
<dbReference type="PROSITE" id="PS50033">
    <property type="entry name" value="UBX"/>
    <property type="match status" value="1"/>
</dbReference>
<dbReference type="Pfam" id="PF00789">
    <property type="entry name" value="UBX"/>
    <property type="match status" value="1"/>
</dbReference>
<dbReference type="GO" id="GO:0031593">
    <property type="term" value="F:polyubiquitin modification-dependent protein binding"/>
    <property type="evidence" value="ECO:0007669"/>
    <property type="project" value="TreeGrafter"/>
</dbReference>
<accession>A0A1E7F595</accession>
<feature type="compositionally biased region" description="Basic and acidic residues" evidence="1">
    <location>
        <begin position="255"/>
        <end position="265"/>
    </location>
</feature>